<evidence type="ECO:0000256" key="2">
    <source>
        <dbReference type="ARBA" id="ARBA00011901"/>
    </source>
</evidence>
<keyword evidence="3" id="KW-0378">Hydrolase</keyword>
<dbReference type="PANTHER" id="PTHR30417:SF1">
    <property type="entry name" value="N-ACETYLMURAMOYL-L-ALANINE AMIDASE AMID"/>
    <property type="match status" value="1"/>
</dbReference>
<reference evidence="6 7" key="1">
    <citation type="submission" date="2021-03" db="EMBL/GenBank/DDBJ databases">
        <authorList>
            <person name="Grouzdev D.S."/>
        </authorList>
    </citation>
    <scope>NUCLEOTIDE SEQUENCE [LARGE SCALE GENOMIC DNA]</scope>
    <source>
        <strain evidence="6 7">M50-1</strain>
    </source>
</reference>
<dbReference type="Proteomes" id="UP001193081">
    <property type="component" value="Unassembled WGS sequence"/>
</dbReference>
<comment type="catalytic activity">
    <reaction evidence="1">
        <text>Hydrolyzes the link between N-acetylmuramoyl residues and L-amino acid residues in certain cell-wall glycopeptides.</text>
        <dbReference type="EC" id="3.5.1.28"/>
    </reaction>
</comment>
<keyword evidence="4" id="KW-0961">Cell wall biogenesis/degradation</keyword>
<accession>A0ABS4DFG0</accession>
<dbReference type="SMART" id="SM00644">
    <property type="entry name" value="Ami_2"/>
    <property type="match status" value="1"/>
</dbReference>
<evidence type="ECO:0000259" key="5">
    <source>
        <dbReference type="SMART" id="SM00644"/>
    </source>
</evidence>
<dbReference type="PANTHER" id="PTHR30417">
    <property type="entry name" value="N-ACETYLMURAMOYL-L-ALANINE AMIDASE AMID"/>
    <property type="match status" value="1"/>
</dbReference>
<evidence type="ECO:0000313" key="7">
    <source>
        <dbReference type="Proteomes" id="UP001193081"/>
    </source>
</evidence>
<dbReference type="EC" id="3.5.1.28" evidence="2"/>
<dbReference type="CDD" id="cd06583">
    <property type="entry name" value="PGRP"/>
    <property type="match status" value="1"/>
</dbReference>
<name>A0ABS4DFG0_9CHLR</name>
<protein>
    <recommendedName>
        <fullName evidence="2">N-acetylmuramoyl-L-alanine amidase</fullName>
        <ecNumber evidence="2">3.5.1.28</ecNumber>
    </recommendedName>
</protein>
<gene>
    <name evidence="6" type="ORF">EYB53_020490</name>
</gene>
<proteinExistence type="predicted"/>
<dbReference type="Gene3D" id="3.40.80.10">
    <property type="entry name" value="Peptidoglycan recognition protein-like"/>
    <property type="match status" value="1"/>
</dbReference>
<dbReference type="SUPFAM" id="SSF55846">
    <property type="entry name" value="N-acetylmuramoyl-L-alanine amidase-like"/>
    <property type="match status" value="1"/>
</dbReference>
<evidence type="ECO:0000256" key="4">
    <source>
        <dbReference type="ARBA" id="ARBA00023316"/>
    </source>
</evidence>
<dbReference type="InterPro" id="IPR036505">
    <property type="entry name" value="Amidase/PGRP_sf"/>
</dbReference>
<evidence type="ECO:0000256" key="1">
    <source>
        <dbReference type="ARBA" id="ARBA00001561"/>
    </source>
</evidence>
<evidence type="ECO:0000313" key="6">
    <source>
        <dbReference type="EMBL" id="MBP1468104.1"/>
    </source>
</evidence>
<comment type="caution">
    <text evidence="6">The sequence shown here is derived from an EMBL/GenBank/DDBJ whole genome shotgun (WGS) entry which is preliminary data.</text>
</comment>
<feature type="domain" description="N-acetylmuramoyl-L-alanine amidase" evidence="5">
    <location>
        <begin position="37"/>
        <end position="179"/>
    </location>
</feature>
<dbReference type="Pfam" id="PF01510">
    <property type="entry name" value="Amidase_2"/>
    <property type="match status" value="1"/>
</dbReference>
<dbReference type="InterPro" id="IPR002502">
    <property type="entry name" value="Amidase_domain"/>
</dbReference>
<organism evidence="6 7">
    <name type="scientific">Candidatus Chloroploca mongolica</name>
    <dbReference type="NCBI Taxonomy" id="2528176"/>
    <lineage>
        <taxon>Bacteria</taxon>
        <taxon>Bacillati</taxon>
        <taxon>Chloroflexota</taxon>
        <taxon>Chloroflexia</taxon>
        <taxon>Chloroflexales</taxon>
        <taxon>Chloroflexineae</taxon>
        <taxon>Oscillochloridaceae</taxon>
        <taxon>Candidatus Chloroploca</taxon>
    </lineage>
</organism>
<evidence type="ECO:0000256" key="3">
    <source>
        <dbReference type="ARBA" id="ARBA00022801"/>
    </source>
</evidence>
<dbReference type="EMBL" id="SIJK02000056">
    <property type="protein sequence ID" value="MBP1468104.1"/>
    <property type="molecule type" value="Genomic_DNA"/>
</dbReference>
<dbReference type="InterPro" id="IPR051206">
    <property type="entry name" value="NAMLAA_amidase_2"/>
</dbReference>
<dbReference type="RefSeq" id="WP_135480521.1">
    <property type="nucleotide sequence ID" value="NZ_SIJK02000056.1"/>
</dbReference>
<sequence length="353" mass="39337">MTTQESPTGTGKNTASPQISVAGIVMRDLRKSLPRRNRPIDTRSQPPTSITLHYNGTVVRNRSLEGELAQTVSNAHWHMKPYILSPDGGDGLQYHLVVFSDGSIAQTRDLEDTLWHCRHEEGNNMSIAVQLPLGGNQDATPAQWEATTRLFDELIARFGMAGRRRVLGHEEWSDSHCPGPRLMFRLMQWRDSEQFPAPRLYRVLYENANVRQGPGRIYPAALQMQPGEIFAAGHEVRGENIGGNDRWLHRTDELGFVHTSIVELVDADKSWQPPPSADGPEQSLRYLVLFDELHVRAEPSVDAVVVTTLRQGETLVANGLVSGETLGDSANWVALADPQGFVHEHLLRPLEQG</sequence>
<keyword evidence="7" id="KW-1185">Reference proteome</keyword>